<keyword evidence="3" id="KW-1185">Reference proteome</keyword>
<dbReference type="Proteomes" id="UP000838412">
    <property type="component" value="Chromosome 11"/>
</dbReference>
<evidence type="ECO:0000313" key="3">
    <source>
        <dbReference type="Proteomes" id="UP000838412"/>
    </source>
</evidence>
<dbReference type="OrthoDB" id="3207600at2759"/>
<reference evidence="2" key="1">
    <citation type="submission" date="2022-01" db="EMBL/GenBank/DDBJ databases">
        <authorList>
            <person name="Braso-Vives M."/>
        </authorList>
    </citation>
    <scope>NUCLEOTIDE SEQUENCE</scope>
</reference>
<evidence type="ECO:0000256" key="1">
    <source>
        <dbReference type="SAM" id="MobiDB-lite"/>
    </source>
</evidence>
<protein>
    <submittedName>
        <fullName evidence="2">Hypp6204 protein</fullName>
    </submittedName>
</protein>
<feature type="region of interest" description="Disordered" evidence="1">
    <location>
        <begin position="35"/>
        <end position="123"/>
    </location>
</feature>
<name>A0A8J9W8Z1_BRALA</name>
<evidence type="ECO:0000313" key="2">
    <source>
        <dbReference type="EMBL" id="CAH1240923.1"/>
    </source>
</evidence>
<sequence>MAEDSLSDVEYEFDSDATYLSDEWREFSQAELEIGQPQLTSTPIHDVHYSMDSYDPSADMFDDAQGGYDPSADMFDESPDKPDTEWDPSVDMFPSSLEESTDTKDDNPDDQTAPDGSQTEPLDLRTVIPETQVVLGDQATCKKLRGAKRLRQTETERLQSPKWTKKTPEYVNKMERVMGDCLKAAVGKVILIDEIYQLGSDKEAIKALEVIMNRALEPSHSRNKGGMGQMANVDLPQGPFRTLPAVSEYRKGTFEATLRWIPKEPTVQERALSGPSALPPAQSLASTQQIHQPTAAFLQMYEGDQQQHVLGWMAPAPQATPYI</sequence>
<gene>
    <name evidence="2" type="primary">Hypp6204</name>
    <name evidence="2" type="ORF">BLAG_LOCUS4736</name>
</gene>
<organism evidence="2 3">
    <name type="scientific">Branchiostoma lanceolatum</name>
    <name type="common">Common lancelet</name>
    <name type="synonym">Amphioxus lanceolatum</name>
    <dbReference type="NCBI Taxonomy" id="7740"/>
    <lineage>
        <taxon>Eukaryota</taxon>
        <taxon>Metazoa</taxon>
        <taxon>Chordata</taxon>
        <taxon>Cephalochordata</taxon>
        <taxon>Leptocardii</taxon>
        <taxon>Amphioxiformes</taxon>
        <taxon>Branchiostomatidae</taxon>
        <taxon>Branchiostoma</taxon>
    </lineage>
</organism>
<proteinExistence type="predicted"/>
<dbReference type="AlphaFoldDB" id="A0A8J9W8Z1"/>
<accession>A0A8J9W8Z1</accession>
<dbReference type="EMBL" id="OV696696">
    <property type="protein sequence ID" value="CAH1240923.1"/>
    <property type="molecule type" value="Genomic_DNA"/>
</dbReference>